<feature type="transmembrane region" description="Helical" evidence="1">
    <location>
        <begin position="416"/>
        <end position="435"/>
    </location>
</feature>
<feature type="transmembrane region" description="Helical" evidence="1">
    <location>
        <begin position="36"/>
        <end position="59"/>
    </location>
</feature>
<organism evidence="2 3">
    <name type="scientific">Zhongshania aquimaris</name>
    <dbReference type="NCBI Taxonomy" id="2857107"/>
    <lineage>
        <taxon>Bacteria</taxon>
        <taxon>Pseudomonadati</taxon>
        <taxon>Pseudomonadota</taxon>
        <taxon>Gammaproteobacteria</taxon>
        <taxon>Cellvibrionales</taxon>
        <taxon>Spongiibacteraceae</taxon>
        <taxon>Zhongshania</taxon>
    </lineage>
</organism>
<comment type="caution">
    <text evidence="2">The sequence shown here is derived from an EMBL/GenBank/DDBJ whole genome shotgun (WGS) entry which is preliminary data.</text>
</comment>
<dbReference type="EMBL" id="JAHWDQ010000001">
    <property type="protein sequence ID" value="MBW2939727.1"/>
    <property type="molecule type" value="Genomic_DNA"/>
</dbReference>
<keyword evidence="1" id="KW-0812">Transmembrane</keyword>
<evidence type="ECO:0008006" key="4">
    <source>
        <dbReference type="Google" id="ProtNLM"/>
    </source>
</evidence>
<evidence type="ECO:0000256" key="1">
    <source>
        <dbReference type="SAM" id="Phobius"/>
    </source>
</evidence>
<feature type="transmembrane region" description="Helical" evidence="1">
    <location>
        <begin position="216"/>
        <end position="235"/>
    </location>
</feature>
<protein>
    <recommendedName>
        <fullName evidence="4">Oligosaccharide repeat unit polymerase</fullName>
    </recommendedName>
</protein>
<dbReference type="RefSeq" id="WP_219041967.1">
    <property type="nucleotide sequence ID" value="NZ_JAHWDQ010000001.1"/>
</dbReference>
<gene>
    <name evidence="2" type="ORF">KXJ70_03025</name>
</gene>
<reference evidence="2" key="1">
    <citation type="submission" date="2021-07" db="EMBL/GenBank/DDBJ databases">
        <title>Zhongshania sp. CAU 1632 isolated from seawater.</title>
        <authorList>
            <person name="Kim W."/>
        </authorList>
    </citation>
    <scope>NUCLEOTIDE SEQUENCE</scope>
    <source>
        <strain evidence="2">CAU 1632</strain>
    </source>
</reference>
<feature type="transmembrane region" description="Helical" evidence="1">
    <location>
        <begin position="102"/>
        <end position="121"/>
    </location>
</feature>
<feature type="transmembrane region" description="Helical" evidence="1">
    <location>
        <begin position="191"/>
        <end position="209"/>
    </location>
</feature>
<feature type="transmembrane region" description="Helical" evidence="1">
    <location>
        <begin position="441"/>
        <end position="461"/>
    </location>
</feature>
<dbReference type="Proteomes" id="UP001166291">
    <property type="component" value="Unassembled WGS sequence"/>
</dbReference>
<evidence type="ECO:0000313" key="3">
    <source>
        <dbReference type="Proteomes" id="UP001166291"/>
    </source>
</evidence>
<proteinExistence type="predicted"/>
<feature type="transmembrane region" description="Helical" evidence="1">
    <location>
        <begin position="385"/>
        <end position="404"/>
    </location>
</feature>
<feature type="transmembrane region" description="Helical" evidence="1">
    <location>
        <begin position="12"/>
        <end position="30"/>
    </location>
</feature>
<feature type="transmembrane region" description="Helical" evidence="1">
    <location>
        <begin position="71"/>
        <end position="90"/>
    </location>
</feature>
<sequence length="471" mass="52220">MSSFDKVRNFNAVDLVVLALGALLAIYFLPESNVQSAGALQVSGIFLTIALLGPVFIACSRDINQIFRVELLLLVGVFFWLLIDILQPGFTVFPASYDGVHNTLVSISLFAFGLLLGIGFWNKETSPNKGLIKKFPIEAYIFPAILVCFILGMMRVIFVCGLNVECFVDGILAPRWYSVWRGVDFGSWDTILIRLRLLGYLVFPLTVLLIHYKRQLNWQAIVSLFLCVLFVLVLVQAGGRRQLGIIGGASMLVWLSLNQPLNGVKVLKALFGLFFLMSVMQFMLEVRNHGIGRVIDGEISIFSTDDDGEVFHVDRNFQFFSMLSDIVPELEPHTGFTGIYSIVGSGIPGSILPGKPTYNVIDFTKYLGAGRAAGWNWTCSAVCELYLIGGNLVVFAGGILFSFLASLGNRILRQGAGRESVIVYGIFVMVLFVGLRAMREIFIVGLILVAIYTLVQGYNLLFRRWKTLRSG</sequence>
<accession>A0ABS6VN25</accession>
<evidence type="ECO:0000313" key="2">
    <source>
        <dbReference type="EMBL" id="MBW2939727.1"/>
    </source>
</evidence>
<name>A0ABS6VN25_9GAMM</name>
<keyword evidence="1" id="KW-1133">Transmembrane helix</keyword>
<keyword evidence="1" id="KW-0472">Membrane</keyword>
<feature type="transmembrane region" description="Helical" evidence="1">
    <location>
        <begin position="141"/>
        <end position="164"/>
    </location>
</feature>
<keyword evidence="3" id="KW-1185">Reference proteome</keyword>